<protein>
    <submittedName>
        <fullName evidence="3">DUF2813 domain-containing protein</fullName>
    </submittedName>
</protein>
<evidence type="ECO:0000259" key="2">
    <source>
        <dbReference type="Pfam" id="PF20469"/>
    </source>
</evidence>
<dbReference type="Pfam" id="PF13175">
    <property type="entry name" value="AAA_15"/>
    <property type="match status" value="1"/>
</dbReference>
<name>A0A3N2QR49_9RHOB</name>
<proteinExistence type="predicted"/>
<dbReference type="InterPro" id="IPR041685">
    <property type="entry name" value="AAA_GajA/Old/RecF-like"/>
</dbReference>
<evidence type="ECO:0000259" key="1">
    <source>
        <dbReference type="Pfam" id="PF13175"/>
    </source>
</evidence>
<dbReference type="EMBL" id="RDRB01000011">
    <property type="protein sequence ID" value="ROT97673.1"/>
    <property type="molecule type" value="Genomic_DNA"/>
</dbReference>
<dbReference type="OrthoDB" id="9816534at2"/>
<dbReference type="Gene3D" id="3.40.50.300">
    <property type="entry name" value="P-loop containing nucleotide triphosphate hydrolases"/>
    <property type="match status" value="1"/>
</dbReference>
<dbReference type="Proteomes" id="UP000268016">
    <property type="component" value="Unassembled WGS sequence"/>
</dbReference>
<reference evidence="3 4" key="1">
    <citation type="submission" date="2018-10" db="EMBL/GenBank/DDBJ databases">
        <title>Histidinibacterium lentulum gen. nov., sp. nov., a marine bacterium from the culture broth of Picochlorum sp. 122.</title>
        <authorList>
            <person name="Wang G."/>
        </authorList>
    </citation>
    <scope>NUCLEOTIDE SEQUENCE [LARGE SCALE GENOMIC DNA]</scope>
    <source>
        <strain evidence="3 4">B17</strain>
    </source>
</reference>
<dbReference type="InterPro" id="IPR034139">
    <property type="entry name" value="TOPRIM_OLD"/>
</dbReference>
<dbReference type="InterPro" id="IPR051396">
    <property type="entry name" value="Bact_Antivir_Def_Nuclease"/>
</dbReference>
<dbReference type="RefSeq" id="WP_123643676.1">
    <property type="nucleotide sequence ID" value="NZ_ML119091.1"/>
</dbReference>
<dbReference type="SUPFAM" id="SSF52540">
    <property type="entry name" value="P-loop containing nucleoside triphosphate hydrolases"/>
    <property type="match status" value="1"/>
</dbReference>
<dbReference type="Pfam" id="PF20469">
    <property type="entry name" value="OLD-like_TOPRIM"/>
    <property type="match status" value="1"/>
</dbReference>
<comment type="caution">
    <text evidence="3">The sequence shown here is derived from an EMBL/GenBank/DDBJ whole genome shotgun (WGS) entry which is preliminary data.</text>
</comment>
<accession>A0A3N2QR49</accession>
<organism evidence="3 4">
    <name type="scientific">Histidinibacterium lentulum</name>
    <dbReference type="NCBI Taxonomy" id="2480588"/>
    <lineage>
        <taxon>Bacteria</taxon>
        <taxon>Pseudomonadati</taxon>
        <taxon>Pseudomonadota</taxon>
        <taxon>Alphaproteobacteria</taxon>
        <taxon>Rhodobacterales</taxon>
        <taxon>Paracoccaceae</taxon>
        <taxon>Histidinibacterium</taxon>
    </lineage>
</organism>
<gene>
    <name evidence="3" type="ORF">EAT49_17860</name>
</gene>
<sequence length="646" mass="72424">MRIQSVSIKNLRSIRTLKIEFEAVTALVGANNVGKSTILRALCLFFEPSPKVSQEDFLNREEPSIEIAIEFSNITPEEARDFGSAVVGGNMTVKRVISQDPEENLRYEVLAKSYRGFSTIRATTGKAEKRAEFNRVAQTIDGLDNARSADEAELKMAQWEQDHPDDLELLFSRDFFGAPNVACGKLRKKTSVHFVPAVVDAHEETSDKRRSPIISLLSEISRQTFENKKEVQDFIVQANQRFEELVDPANAPDLQDISKLLTESVGRFYKDSKLLADWNLSEGVSIEYPKPSIKVEDQGFETTLANVGHGLQRACLFSIIQFLAERNLSTDDGEEFEAAQSDIVLLIEEPEIYQHPHKQQIISDAFYDICKDFNRKSGIRFQIIFTTHSEKFADIRNFPSARIIRRSENADGAIHQATSVQLTDCSQYFADLLGRAKMPDDAFLAKMHIFSNELCEGFFANRVVLVEGVTDKAILEASFRLRGRSPITEGLAIIQVDGKTKLDKPLYVFSKLGIPTYPIFDSDEGKAPKKQNIGYNRLLQKMLTDELPVDFPTGCHASYCCIGGNLEAYLASALGEEHYNGIFEEMCEKFALTFDSICKTPLAITQVLQRAQALGIQFTLFDEIIMSVDALNVATVMRSPLNVENG</sequence>
<evidence type="ECO:0000313" key="4">
    <source>
        <dbReference type="Proteomes" id="UP000268016"/>
    </source>
</evidence>
<dbReference type="PANTHER" id="PTHR43581">
    <property type="entry name" value="ATP/GTP PHOSPHATASE"/>
    <property type="match status" value="1"/>
</dbReference>
<dbReference type="AlphaFoldDB" id="A0A3N2QR49"/>
<dbReference type="CDD" id="cd00267">
    <property type="entry name" value="ABC_ATPase"/>
    <property type="match status" value="1"/>
</dbReference>
<feature type="domain" description="Endonuclease GajA/Old nuclease/RecF-like AAA" evidence="1">
    <location>
        <begin position="1"/>
        <end position="393"/>
    </location>
</feature>
<feature type="domain" description="OLD protein-like TOPRIM" evidence="2">
    <location>
        <begin position="458"/>
        <end position="523"/>
    </location>
</feature>
<dbReference type="CDD" id="cd01026">
    <property type="entry name" value="TOPRIM_OLD"/>
    <property type="match status" value="1"/>
</dbReference>
<dbReference type="PANTHER" id="PTHR43581:SF4">
    <property type="entry name" value="ATP_GTP PHOSPHATASE"/>
    <property type="match status" value="1"/>
</dbReference>
<evidence type="ECO:0000313" key="3">
    <source>
        <dbReference type="EMBL" id="ROT97673.1"/>
    </source>
</evidence>
<keyword evidence="4" id="KW-1185">Reference proteome</keyword>
<dbReference type="InterPro" id="IPR027417">
    <property type="entry name" value="P-loop_NTPase"/>
</dbReference>